<keyword evidence="3" id="KW-1185">Reference proteome</keyword>
<evidence type="ECO:0000313" key="2">
    <source>
        <dbReference type="EMBL" id="GAD49581.1"/>
    </source>
</evidence>
<dbReference type="InterPro" id="IPR035940">
    <property type="entry name" value="CAP_sf"/>
</dbReference>
<dbReference type="PANTHER" id="PTHR10334">
    <property type="entry name" value="CYSTEINE-RICH SECRETORY PROTEIN-RELATED"/>
    <property type="match status" value="1"/>
</dbReference>
<feature type="domain" description="SCP" evidence="1">
    <location>
        <begin position="19"/>
        <end position="158"/>
    </location>
</feature>
<dbReference type="GO" id="GO:0005576">
    <property type="term" value="C:extracellular region"/>
    <property type="evidence" value="ECO:0007669"/>
    <property type="project" value="InterPro"/>
</dbReference>
<dbReference type="InterPro" id="IPR014044">
    <property type="entry name" value="CAP_dom"/>
</dbReference>
<dbReference type="InterPro" id="IPR018244">
    <property type="entry name" value="Allrgn_V5/Tpx1_CS"/>
</dbReference>
<organism evidence="2 3">
    <name type="scientific">Caenibius tardaugens NBRC 16725</name>
    <dbReference type="NCBI Taxonomy" id="1219035"/>
    <lineage>
        <taxon>Bacteria</taxon>
        <taxon>Pseudomonadati</taxon>
        <taxon>Pseudomonadota</taxon>
        <taxon>Alphaproteobacteria</taxon>
        <taxon>Sphingomonadales</taxon>
        <taxon>Erythrobacteraceae</taxon>
        <taxon>Caenibius</taxon>
    </lineage>
</organism>
<accession>U2Y8K5</accession>
<name>U2Y8K5_9SPHN</name>
<dbReference type="SUPFAM" id="SSF55797">
    <property type="entry name" value="PR-1-like"/>
    <property type="match status" value="1"/>
</dbReference>
<dbReference type="SMART" id="SM00198">
    <property type="entry name" value="SCP"/>
    <property type="match status" value="1"/>
</dbReference>
<dbReference type="InterPro" id="IPR002413">
    <property type="entry name" value="V5_allergen-like"/>
</dbReference>
<dbReference type="PROSITE" id="PS01010">
    <property type="entry name" value="CRISP_2"/>
    <property type="match status" value="1"/>
</dbReference>
<dbReference type="Pfam" id="PF00188">
    <property type="entry name" value="CAP"/>
    <property type="match status" value="1"/>
</dbReference>
<dbReference type="InterPro" id="IPR001283">
    <property type="entry name" value="CRISP-related"/>
</dbReference>
<sequence>MVSAAALATVAIAEPPQGNIDGQILHLHNQARADKQLPGLQWNADLAKAAGRWAETLAAEGRLRHSGWKERGGAGENLWIGTRGYYGPDSMVGAFINEKQDFRPGIFPKVSRTGRWEDVGHYTQIIWPDTQQVGCALARSGGVDVLVCRYWPAGNYIGSKVG</sequence>
<dbReference type="EMBL" id="BASZ01000006">
    <property type="protein sequence ID" value="GAD49581.1"/>
    <property type="molecule type" value="Genomic_DNA"/>
</dbReference>
<comment type="caution">
    <text evidence="2">The sequence shown here is derived from an EMBL/GenBank/DDBJ whole genome shotgun (WGS) entry which is preliminary data.</text>
</comment>
<gene>
    <name evidence="2" type="ORF">NT2_06_00200</name>
</gene>
<dbReference type="PRINTS" id="PR00838">
    <property type="entry name" value="V5ALLERGEN"/>
</dbReference>
<proteinExistence type="predicted"/>
<dbReference type="eggNOG" id="COG2340">
    <property type="taxonomic scope" value="Bacteria"/>
</dbReference>
<dbReference type="AlphaFoldDB" id="U2Y8K5"/>
<evidence type="ECO:0000313" key="3">
    <source>
        <dbReference type="Proteomes" id="UP000016568"/>
    </source>
</evidence>
<dbReference type="PROSITE" id="PS01009">
    <property type="entry name" value="CRISP_1"/>
    <property type="match status" value="1"/>
</dbReference>
<dbReference type="PRINTS" id="PR00837">
    <property type="entry name" value="V5TPXLIKE"/>
</dbReference>
<dbReference type="Gene3D" id="3.40.33.10">
    <property type="entry name" value="CAP"/>
    <property type="match status" value="1"/>
</dbReference>
<dbReference type="Proteomes" id="UP000016568">
    <property type="component" value="Unassembled WGS sequence"/>
</dbReference>
<reference evidence="2 3" key="1">
    <citation type="submission" date="2013-09" db="EMBL/GenBank/DDBJ databases">
        <title>Whole genome shotgun sequence of Novosphingobium tardaugens NBRC 16725.</title>
        <authorList>
            <person name="Isaki S."/>
            <person name="Hosoyama A."/>
            <person name="Tsuchikane K."/>
            <person name="Katsumata H."/>
            <person name="Ando Y."/>
            <person name="Yamazaki S."/>
            <person name="Fujita N."/>
        </authorList>
    </citation>
    <scope>NUCLEOTIDE SEQUENCE [LARGE SCALE GENOMIC DNA]</scope>
    <source>
        <strain evidence="2 3">NBRC 16725</strain>
    </source>
</reference>
<protein>
    <submittedName>
        <fullName evidence="2">Pathogenesis-related protein</fullName>
    </submittedName>
</protein>
<evidence type="ECO:0000259" key="1">
    <source>
        <dbReference type="SMART" id="SM00198"/>
    </source>
</evidence>